<feature type="domain" description="Peptidase M14" evidence="9">
    <location>
        <begin position="1"/>
        <end position="182"/>
    </location>
</feature>
<sequence>MVFKIQPETKAVMRLIMQVPFVLSANLHGGDLVANYPYDASRSGATTEYTKSPDDQTFRTTAIPVPWDLSGFSVLVKSDNGVTAKFCCRHLALAYSTHHKNMASPQRRGCGDDGYNFGKQGGITNGAAWYSVQGGMQDFNYLSSNDFEITLELGCDKYPSTSSLREEWENNKDALIHYMWQAHIGIKGHVKDAVTGRPLSNTVIHAKNITAGRNDDIQHDVTSVHDGDYWRLLTPGQYVITAYHEGYSPLSHRVNVRERPHQEAQRVDFHLQPLPLLNKVLRKIFGAKRDEVTEEWRKLHNTELQALYSSPDIIRNIKFTRLRWAEHVARMGESRNAYRVLIGRAEEKRLLGKPRRRWEDNIKMELREVGYDGRDWINLAQDRDRWRAYVQPTNGGDRGPEAEYEESYDEVLRDRLVNNLRKKWLFNAYKRAMSTN</sequence>
<accession>A0ABQ8TCK0</accession>
<dbReference type="Gene3D" id="3.40.630.10">
    <property type="entry name" value="Zn peptidases"/>
    <property type="match status" value="1"/>
</dbReference>
<evidence type="ECO:0000256" key="5">
    <source>
        <dbReference type="ARBA" id="ARBA00022801"/>
    </source>
</evidence>
<comment type="similarity">
    <text evidence="2 8">Belongs to the peptidase M14 family.</text>
</comment>
<dbReference type="Proteomes" id="UP001148838">
    <property type="component" value="Unassembled WGS sequence"/>
</dbReference>
<keyword evidence="7" id="KW-0325">Glycoprotein</keyword>
<evidence type="ECO:0000313" key="11">
    <source>
        <dbReference type="Proteomes" id="UP001148838"/>
    </source>
</evidence>
<protein>
    <recommendedName>
        <fullName evidence="9">Peptidase M14 domain-containing protein</fullName>
    </recommendedName>
</protein>
<evidence type="ECO:0000256" key="1">
    <source>
        <dbReference type="ARBA" id="ARBA00001947"/>
    </source>
</evidence>
<evidence type="ECO:0000313" key="10">
    <source>
        <dbReference type="EMBL" id="KAJ4443963.1"/>
    </source>
</evidence>
<dbReference type="PANTHER" id="PTHR11532:SF93">
    <property type="entry name" value="CARBOXYPEPTIDASE E"/>
    <property type="match status" value="1"/>
</dbReference>
<name>A0ABQ8TCK0_PERAM</name>
<dbReference type="InterPro" id="IPR057247">
    <property type="entry name" value="CARBOXYPEPT_ZN_2"/>
</dbReference>
<dbReference type="SUPFAM" id="SSF49464">
    <property type="entry name" value="Carboxypeptidase regulatory domain-like"/>
    <property type="match status" value="1"/>
</dbReference>
<evidence type="ECO:0000256" key="3">
    <source>
        <dbReference type="ARBA" id="ARBA00022645"/>
    </source>
</evidence>
<feature type="active site" description="Proton donor/acceptor" evidence="8">
    <location>
        <position position="152"/>
    </location>
</feature>
<comment type="caution">
    <text evidence="10">The sequence shown here is derived from an EMBL/GenBank/DDBJ whole genome shotgun (WGS) entry which is preliminary data.</text>
</comment>
<dbReference type="PROSITE" id="PS52035">
    <property type="entry name" value="PEPTIDASE_M14"/>
    <property type="match status" value="1"/>
</dbReference>
<dbReference type="SUPFAM" id="SSF53187">
    <property type="entry name" value="Zn-dependent exopeptidases"/>
    <property type="match status" value="1"/>
</dbReference>
<reference evidence="10 11" key="1">
    <citation type="journal article" date="2022" name="Allergy">
        <title>Genome assembly and annotation of Periplaneta americana reveal a comprehensive cockroach allergen profile.</title>
        <authorList>
            <person name="Wang L."/>
            <person name="Xiong Q."/>
            <person name="Saelim N."/>
            <person name="Wang L."/>
            <person name="Nong W."/>
            <person name="Wan A.T."/>
            <person name="Shi M."/>
            <person name="Liu X."/>
            <person name="Cao Q."/>
            <person name="Hui J.H.L."/>
            <person name="Sookrung N."/>
            <person name="Leung T.F."/>
            <person name="Tungtrongchitr A."/>
            <person name="Tsui S.K.W."/>
        </authorList>
    </citation>
    <scope>NUCLEOTIDE SEQUENCE [LARGE SCALE GENOMIC DNA]</scope>
    <source>
        <strain evidence="10">PWHHKU_190912</strain>
    </source>
</reference>
<evidence type="ECO:0000256" key="2">
    <source>
        <dbReference type="ARBA" id="ARBA00005988"/>
    </source>
</evidence>
<evidence type="ECO:0000256" key="6">
    <source>
        <dbReference type="ARBA" id="ARBA00022833"/>
    </source>
</evidence>
<dbReference type="Gene3D" id="2.60.40.1120">
    <property type="entry name" value="Carboxypeptidase-like, regulatory domain"/>
    <property type="match status" value="1"/>
</dbReference>
<dbReference type="PANTHER" id="PTHR11532">
    <property type="entry name" value="PROTEASE M14 CARBOXYPEPTIDASE"/>
    <property type="match status" value="1"/>
</dbReference>
<dbReference type="SMART" id="SM00631">
    <property type="entry name" value="Zn_pept"/>
    <property type="match status" value="1"/>
</dbReference>
<dbReference type="EMBL" id="JAJSOF020000011">
    <property type="protein sequence ID" value="KAJ4443963.1"/>
    <property type="molecule type" value="Genomic_DNA"/>
</dbReference>
<gene>
    <name evidence="10" type="ORF">ANN_05752</name>
</gene>
<organism evidence="10 11">
    <name type="scientific">Periplaneta americana</name>
    <name type="common">American cockroach</name>
    <name type="synonym">Blatta americana</name>
    <dbReference type="NCBI Taxonomy" id="6978"/>
    <lineage>
        <taxon>Eukaryota</taxon>
        <taxon>Metazoa</taxon>
        <taxon>Ecdysozoa</taxon>
        <taxon>Arthropoda</taxon>
        <taxon>Hexapoda</taxon>
        <taxon>Insecta</taxon>
        <taxon>Pterygota</taxon>
        <taxon>Neoptera</taxon>
        <taxon>Polyneoptera</taxon>
        <taxon>Dictyoptera</taxon>
        <taxon>Blattodea</taxon>
        <taxon>Blattoidea</taxon>
        <taxon>Blattidae</taxon>
        <taxon>Blattinae</taxon>
        <taxon>Periplaneta</taxon>
    </lineage>
</organism>
<proteinExistence type="inferred from homology"/>
<dbReference type="PROSITE" id="PS00133">
    <property type="entry name" value="CARBOXYPEPT_ZN_2"/>
    <property type="match status" value="1"/>
</dbReference>
<dbReference type="Pfam" id="PF13620">
    <property type="entry name" value="CarboxypepD_reg"/>
    <property type="match status" value="1"/>
</dbReference>
<dbReference type="InterPro" id="IPR008969">
    <property type="entry name" value="CarboxyPept-like_regulatory"/>
</dbReference>
<evidence type="ECO:0000256" key="7">
    <source>
        <dbReference type="ARBA" id="ARBA00023180"/>
    </source>
</evidence>
<evidence type="ECO:0000256" key="4">
    <source>
        <dbReference type="ARBA" id="ARBA00022723"/>
    </source>
</evidence>
<evidence type="ECO:0000256" key="8">
    <source>
        <dbReference type="PROSITE-ProRule" id="PRU01379"/>
    </source>
</evidence>
<dbReference type="Pfam" id="PF00246">
    <property type="entry name" value="Peptidase_M14"/>
    <property type="match status" value="1"/>
</dbReference>
<keyword evidence="5" id="KW-0378">Hydrolase</keyword>
<keyword evidence="4" id="KW-0479">Metal-binding</keyword>
<keyword evidence="3" id="KW-0121">Carboxypeptidase</keyword>
<dbReference type="InterPro" id="IPR050753">
    <property type="entry name" value="Peptidase_M14_domain"/>
</dbReference>
<comment type="cofactor">
    <cofactor evidence="1">
        <name>Zn(2+)</name>
        <dbReference type="ChEBI" id="CHEBI:29105"/>
    </cofactor>
</comment>
<evidence type="ECO:0000259" key="9">
    <source>
        <dbReference type="PROSITE" id="PS52035"/>
    </source>
</evidence>
<keyword evidence="11" id="KW-1185">Reference proteome</keyword>
<keyword evidence="6" id="KW-0862">Zinc</keyword>
<dbReference type="CDD" id="cd11308">
    <property type="entry name" value="Peptidase_M14NE-CP-C_like"/>
    <property type="match status" value="1"/>
</dbReference>
<dbReference type="InterPro" id="IPR000834">
    <property type="entry name" value="Peptidase_M14"/>
</dbReference>
<keyword evidence="3" id="KW-0645">Protease</keyword>